<comment type="caution">
    <text evidence="2">The sequence shown here is derived from an EMBL/GenBank/DDBJ whole genome shotgun (WGS) entry which is preliminary data.</text>
</comment>
<evidence type="ECO:0000313" key="3">
    <source>
        <dbReference type="Proteomes" id="UP001066276"/>
    </source>
</evidence>
<dbReference type="AlphaFoldDB" id="A0AAV7W0D3"/>
<protein>
    <recommendedName>
        <fullName evidence="4">Phosphoprotein</fullName>
    </recommendedName>
</protein>
<dbReference type="Proteomes" id="UP001066276">
    <property type="component" value="Chromosome 1_2"/>
</dbReference>
<accession>A0AAV7W0D3</accession>
<evidence type="ECO:0000256" key="1">
    <source>
        <dbReference type="SAM" id="MobiDB-lite"/>
    </source>
</evidence>
<name>A0AAV7W0D3_PLEWA</name>
<evidence type="ECO:0000313" key="2">
    <source>
        <dbReference type="EMBL" id="KAJ1207410.1"/>
    </source>
</evidence>
<evidence type="ECO:0008006" key="4">
    <source>
        <dbReference type="Google" id="ProtNLM"/>
    </source>
</evidence>
<gene>
    <name evidence="2" type="ORF">NDU88_002801</name>
</gene>
<keyword evidence="3" id="KW-1185">Reference proteome</keyword>
<reference evidence="2" key="1">
    <citation type="journal article" date="2022" name="bioRxiv">
        <title>Sequencing and chromosome-scale assembly of the giantPleurodeles waltlgenome.</title>
        <authorList>
            <person name="Brown T."/>
            <person name="Elewa A."/>
            <person name="Iarovenko S."/>
            <person name="Subramanian E."/>
            <person name="Araus A.J."/>
            <person name="Petzold A."/>
            <person name="Susuki M."/>
            <person name="Suzuki K.-i.T."/>
            <person name="Hayashi T."/>
            <person name="Toyoda A."/>
            <person name="Oliveira C."/>
            <person name="Osipova E."/>
            <person name="Leigh N.D."/>
            <person name="Simon A."/>
            <person name="Yun M.H."/>
        </authorList>
    </citation>
    <scope>NUCLEOTIDE SEQUENCE</scope>
    <source>
        <strain evidence="2">20211129_DDA</strain>
        <tissue evidence="2">Liver</tissue>
    </source>
</reference>
<proteinExistence type="predicted"/>
<organism evidence="2 3">
    <name type="scientific">Pleurodeles waltl</name>
    <name type="common">Iberian ribbed newt</name>
    <dbReference type="NCBI Taxonomy" id="8319"/>
    <lineage>
        <taxon>Eukaryota</taxon>
        <taxon>Metazoa</taxon>
        <taxon>Chordata</taxon>
        <taxon>Craniata</taxon>
        <taxon>Vertebrata</taxon>
        <taxon>Euteleostomi</taxon>
        <taxon>Amphibia</taxon>
        <taxon>Batrachia</taxon>
        <taxon>Caudata</taxon>
        <taxon>Salamandroidea</taxon>
        <taxon>Salamandridae</taxon>
        <taxon>Pleurodelinae</taxon>
        <taxon>Pleurodeles</taxon>
    </lineage>
</organism>
<dbReference type="EMBL" id="JANPWB010000002">
    <property type="protein sequence ID" value="KAJ1207410.1"/>
    <property type="molecule type" value="Genomic_DNA"/>
</dbReference>
<feature type="region of interest" description="Disordered" evidence="1">
    <location>
        <begin position="129"/>
        <end position="149"/>
    </location>
</feature>
<feature type="compositionally biased region" description="Basic residues" evidence="1">
    <location>
        <begin position="137"/>
        <end position="149"/>
    </location>
</feature>
<sequence length="228" mass="24617">MAAAGVECPSAWCSLHSSLDTRAAPLPVRGDGLRRQKDQLENLACGPLPSSTWCGFAVPETGMLRGPTVPRKGEDPKPRAMRAGTGAGAVGPREAWQPPVRHHLQTDRAGCCRRPQSSPTTKLVAETRHMSQTGPKVARHGKTKPKSHRPAGQMLLALPDRMPEVTIPAVPEEMSDTLNKILGAIEHSKLTLLCDIGKVAAELGLLRTDHQRLSDKVREVVTNLQPSH</sequence>
<feature type="region of interest" description="Disordered" evidence="1">
    <location>
        <begin position="65"/>
        <end position="94"/>
    </location>
</feature>